<protein>
    <recommendedName>
        <fullName evidence="3">Antitoxin component YwqK of the YwqJK toxin-antitoxin module</fullName>
    </recommendedName>
</protein>
<name>A0AAP2RBP1_9EURY</name>
<dbReference type="InterPro" id="IPR008947">
    <property type="entry name" value="PLipase_C/P1_nuclease_dom_sf"/>
</dbReference>
<dbReference type="Gene3D" id="3.90.930.1">
    <property type="match status" value="1"/>
</dbReference>
<reference evidence="1 2" key="1">
    <citation type="submission" date="2017-11" db="EMBL/GenBank/DDBJ databases">
        <title>Isolation and Characterization of Family Methanocellaceae Species from Potential Methane Hydrate Area Offshore Southwestern Taiwan.</title>
        <authorList>
            <person name="Zhang W.-L."/>
            <person name="Chen W.-C."/>
            <person name="Lai M.-C."/>
            <person name="Chen S.-C."/>
        </authorList>
    </citation>
    <scope>NUCLEOTIDE SEQUENCE [LARGE SCALE GENOMIC DNA]</scope>
    <source>
        <strain evidence="1 2">CWC-04</strain>
    </source>
</reference>
<organism evidence="1 2">
    <name type="scientific">Methanooceanicella nereidis</name>
    <dbReference type="NCBI Taxonomy" id="2052831"/>
    <lineage>
        <taxon>Archaea</taxon>
        <taxon>Methanobacteriati</taxon>
        <taxon>Methanobacteriota</taxon>
        <taxon>Stenosarchaea group</taxon>
        <taxon>Methanomicrobia</taxon>
        <taxon>Methanocellales</taxon>
        <taxon>Methanocellaceae</taxon>
        <taxon>Methanooceanicella</taxon>
    </lineage>
</organism>
<dbReference type="Proteomes" id="UP001320159">
    <property type="component" value="Unassembled WGS sequence"/>
</dbReference>
<dbReference type="Pfam" id="PF07661">
    <property type="entry name" value="MORN_2"/>
    <property type="match status" value="3"/>
</dbReference>
<dbReference type="SUPFAM" id="SSF48537">
    <property type="entry name" value="Phospholipase C/P1 nuclease"/>
    <property type="match status" value="1"/>
</dbReference>
<dbReference type="RefSeq" id="WP_230741213.1">
    <property type="nucleotide sequence ID" value="NZ_PGCK01000003.1"/>
</dbReference>
<evidence type="ECO:0000313" key="1">
    <source>
        <dbReference type="EMBL" id="MCD1294383.1"/>
    </source>
</evidence>
<evidence type="ECO:0000313" key="2">
    <source>
        <dbReference type="Proteomes" id="UP001320159"/>
    </source>
</evidence>
<accession>A0AAP2RBP1</accession>
<comment type="caution">
    <text evidence="1">The sequence shown here is derived from an EMBL/GenBank/DDBJ whole genome shotgun (WGS) entry which is preliminary data.</text>
</comment>
<evidence type="ECO:0008006" key="3">
    <source>
        <dbReference type="Google" id="ProtNLM"/>
    </source>
</evidence>
<keyword evidence="2" id="KW-1185">Reference proteome</keyword>
<dbReference type="Gene3D" id="1.10.575.10">
    <property type="entry name" value="P1 Nuclease"/>
    <property type="match status" value="1"/>
</dbReference>
<sequence>MENRRTLIKAAYSALFLLLFICVCGQASAYDNLEVHPDINEAAVDYFNDYILKDDPYLKNAVLSERQCYGYAFDPEYRRSYTEAIGSVPEQLIKKTPADWISYGGFSADEPEGPMAFRHFYDPLNSQPWLTDDEQIYIAVAQEIVPSLKNPQITAVDWAFHSLDIKYCNEYSFPEAKKDFKLAMENGEAYNEYYGMAWRGVGETMHLMADMTVPSHVRNDGHLPYINPDLYETKVKAIDVEVNKDYAYSEALNYKCTYQGQNTLNSLMKDTALWTNRNFFSLDTVEQYGTGVYSDGKAAHPSPALTMTPSSDGYFYYKPEGFEFKYGEYKLARDSVLTRYMVIKKPLAVMDYRVVLDQEELLIPTAIRSSASVLDAFLPRFQVIIDDVSEDTENPGYYIMKSHVKHIKTQEWQTAPLIGNGAHVVINGVDYVYKPRSGEYLNTLDVSLKAKPGDTVQVYYDLGGYIVYSDVYTIPGFVATPTIKPTATPTIKPSVTPTPTPAADDWLKYYVEYYSNGQKKREYTYYEKYYEGSYLPSQKIHGTYKLWYESGAIQAMVEYRDGEETGPSLRWFSNGQLQEETYYEDGIENGLRTEYYDTGQVRYTGMFVDGKPDGMHRSYYESGARWSEREYSMGATISYKQWDEDGNLVQSL</sequence>
<dbReference type="GO" id="GO:0016788">
    <property type="term" value="F:hydrolase activity, acting on ester bonds"/>
    <property type="evidence" value="ECO:0007669"/>
    <property type="project" value="InterPro"/>
</dbReference>
<dbReference type="AlphaFoldDB" id="A0AAP2RBP1"/>
<proteinExistence type="predicted"/>
<gene>
    <name evidence="1" type="ORF">CUJ83_05140</name>
</gene>
<dbReference type="InterPro" id="IPR011652">
    <property type="entry name" value="MORN_2"/>
</dbReference>
<dbReference type="EMBL" id="PGCK01000003">
    <property type="protein sequence ID" value="MCD1294383.1"/>
    <property type="molecule type" value="Genomic_DNA"/>
</dbReference>
<dbReference type="SUPFAM" id="SSF82185">
    <property type="entry name" value="Histone H3 K4-specific methyltransferase SET7/9 N-terminal domain"/>
    <property type="match status" value="1"/>
</dbReference>